<protein>
    <submittedName>
        <fullName evidence="2">Uncharacterized protein</fullName>
    </submittedName>
</protein>
<evidence type="ECO:0000313" key="4">
    <source>
        <dbReference type="Proteomes" id="UP000001497"/>
    </source>
</evidence>
<dbReference type="RefSeq" id="WP_012819958.1">
    <property type="nucleotide sequence ID" value="NC_013410.1"/>
</dbReference>
<dbReference type="KEGG" id="fsc:FSU_0516"/>
<gene>
    <name evidence="1" type="ordered locus">Fisuc_0114</name>
    <name evidence="2" type="ordered locus">FSU_0516</name>
</gene>
<dbReference type="KEGG" id="fsu:Fisuc_0114"/>
<reference evidence="2" key="3">
    <citation type="submission" date="2010-08" db="EMBL/GenBank/DDBJ databases">
        <authorList>
            <person name="Durkin A.S."/>
            <person name="Nelson K.E."/>
            <person name="Morrison M."/>
            <person name="Forsberg C.W."/>
            <person name="Wilson D.B."/>
            <person name="Russell J.B."/>
            <person name="Cann I.K.O."/>
            <person name="Mackie R.I."/>
            <person name="White B.A."/>
        </authorList>
    </citation>
    <scope>NUCLEOTIDE SEQUENCE</scope>
    <source>
        <strain evidence="2">S85</strain>
    </source>
</reference>
<keyword evidence="4" id="KW-1185">Reference proteome</keyword>
<dbReference type="STRING" id="59374.FSU_0516"/>
<evidence type="ECO:0000313" key="1">
    <source>
        <dbReference type="EMBL" id="ACX73728.1"/>
    </source>
</evidence>
<dbReference type="EMBL" id="CP002158">
    <property type="protein sequence ID" value="ADL25230.1"/>
    <property type="molecule type" value="Genomic_DNA"/>
</dbReference>
<sequence length="485" mass="55675">MEMMRLVTLLVLVGVLSVPALAKKSDEAVQDTSSGSMSFTEVIAWPFIHVIQPFFSSLVYPIAAPLHYAIENGVADKAVDLITFGEKRNIFIYPVFNLKPGSSTMIGLCYRHRNLFYQNDYAVFEGHYYANSDFDVKMRYSKQSLFGKKLYGLVNLNIYMDRDNGFTLPVTKESFKQADTTINAGLRFGFPITESRNLNFSFGSELVYHLADFTDTKDSVLDHPKFPIEDRGLYQGHFEIPFYVNLVFDNLDFPYAPSKGQRLSLSASYVLTSHYSGITADDMSIVGLHRSSALKDGGKNHDYVSVDAFYQIYFFIGRADKYVLSAKEGRKTRKFYTDFSLNEVLRVWRPENLVETLFEHRVFAFQLRFQGMWEMEKGGAPYSAFPSLNARFPLRGYTGAWVAPFVLGLSTEYRWPVDRLVDGVVFNEYAMISDKINSWSKDHLYNSWGFGVRVRKPDMYLFRVQFAFHSWHGLSLILTIAPEFR</sequence>
<proteinExistence type="predicted"/>
<dbReference type="OrthoDB" id="9807932at2"/>
<dbReference type="Proteomes" id="UP000001497">
    <property type="component" value="Chromosome"/>
</dbReference>
<reference evidence="1 4" key="1">
    <citation type="submission" date="2009-10" db="EMBL/GenBank/DDBJ databases">
        <title>Complete sequence of Fibrobacter succinogenes subsp. succinogenes S85.</title>
        <authorList>
            <consortium name="US DOE Joint Genome Institute"/>
            <person name="Lucas S."/>
            <person name="Copeland A."/>
            <person name="Lapidus A."/>
            <person name="Glavina del Rio T."/>
            <person name="Tice H."/>
            <person name="Bruce D."/>
            <person name="Goodwin L."/>
            <person name="Pitluck S."/>
            <person name="Chertkov O."/>
            <person name="Detter J.C."/>
            <person name="Han C."/>
            <person name="Tapia R."/>
            <person name="Larimer F."/>
            <person name="Land M."/>
            <person name="Hauser L."/>
            <person name="Kyrpides N."/>
            <person name="Mikhailova N."/>
            <person name="Weimer P.J."/>
            <person name="Stevenson D.M."/>
            <person name="Boyum J."/>
            <person name="Brumm P.I."/>
            <person name="Mead D."/>
        </authorList>
    </citation>
    <scope>NUCLEOTIDE SEQUENCE [LARGE SCALE GENOMIC DNA]</scope>
    <source>
        <strain evidence="4">ATCC 19169 / S85</strain>
        <strain evidence="1">S85</strain>
    </source>
</reference>
<dbReference type="Proteomes" id="UP000000517">
    <property type="component" value="Chromosome"/>
</dbReference>
<dbReference type="Gene3D" id="2.40.160.50">
    <property type="entry name" value="membrane protein fhac: a member of the omp85/tpsb transporter family"/>
    <property type="match status" value="1"/>
</dbReference>
<dbReference type="AlphaFoldDB" id="C9RJL5"/>
<organism evidence="2 3">
    <name type="scientific">Fibrobacter succinogenes (strain ATCC 19169 / S85)</name>
    <dbReference type="NCBI Taxonomy" id="59374"/>
    <lineage>
        <taxon>Bacteria</taxon>
        <taxon>Pseudomonadati</taxon>
        <taxon>Fibrobacterota</taxon>
        <taxon>Fibrobacteria</taxon>
        <taxon>Fibrobacterales</taxon>
        <taxon>Fibrobacteraceae</taxon>
        <taxon>Fibrobacter</taxon>
    </lineage>
</organism>
<accession>C9RJL5</accession>
<dbReference type="HOGENOM" id="CLU_562306_0_0_0"/>
<dbReference type="eggNOG" id="COG4775">
    <property type="taxonomic scope" value="Bacteria"/>
</dbReference>
<dbReference type="PATRIC" id="fig|59374.8.peg.498"/>
<name>C9RJL5_FIBSS</name>
<evidence type="ECO:0000313" key="3">
    <source>
        <dbReference type="Proteomes" id="UP000000517"/>
    </source>
</evidence>
<dbReference type="EMBL" id="CP001792">
    <property type="protein sequence ID" value="ACX73728.1"/>
    <property type="molecule type" value="Genomic_DNA"/>
</dbReference>
<reference evidence="3" key="2">
    <citation type="submission" date="2010-08" db="EMBL/GenBank/DDBJ databases">
        <title>Complete sequence of Fibrobacter succinogenes subsp. succinogenes S85.</title>
        <authorList>
            <person name="Durkin A.S."/>
            <person name="Nelson K.E."/>
            <person name="Morrison M."/>
            <person name="Forsberg C.W."/>
            <person name="Wilson D.B."/>
            <person name="Russell J.B."/>
            <person name="Cann I.K.O."/>
            <person name="Mackie R.I."/>
            <person name="White B.A."/>
        </authorList>
    </citation>
    <scope>NUCLEOTIDE SEQUENCE [LARGE SCALE GENOMIC DNA]</scope>
    <source>
        <strain evidence="3">ATCC 19169 / S85</strain>
    </source>
</reference>
<evidence type="ECO:0000313" key="2">
    <source>
        <dbReference type="EMBL" id="ADL25230.1"/>
    </source>
</evidence>